<gene>
    <name evidence="1" type="ordered locus">Aasi_1428</name>
</gene>
<organism evidence="1 2">
    <name type="scientific">Amoebophilus asiaticus (strain 5a2)</name>
    <dbReference type="NCBI Taxonomy" id="452471"/>
    <lineage>
        <taxon>Bacteria</taxon>
        <taxon>Pseudomonadati</taxon>
        <taxon>Bacteroidota</taxon>
        <taxon>Cytophagia</taxon>
        <taxon>Cytophagales</taxon>
        <taxon>Amoebophilaceae</taxon>
        <taxon>Candidatus Amoebophilus</taxon>
    </lineage>
</organism>
<sequence>MMALLLLVMLVVSCNRTQQFNKLKEEEKNLMQELQQITRRSKWYILKEKVIPEAKGYPSAANQQLYLAKEILKDLREAQYDAEAGSIKAQKKIERLLRRVRDEAGFKANNVKQAIESLTIWIKLLENIRRQQKLTKVKQ</sequence>
<reference evidence="1 2" key="1">
    <citation type="journal article" date="2010" name="J. Bacteriol.">
        <title>The genome of the amoeba symbiont 'Candidatus Amoebophilus asiaticus' reveals common mechanisms for host cell interaction among amoeba-associated bacteria.</title>
        <authorList>
            <person name="Schmitz-Esser S."/>
            <person name="Tischler P."/>
            <person name="Arnold R."/>
            <person name="Montanaro J."/>
            <person name="Wagner M."/>
            <person name="Rattei T."/>
            <person name="Horn M."/>
        </authorList>
    </citation>
    <scope>NUCLEOTIDE SEQUENCE [LARGE SCALE GENOMIC DNA]</scope>
    <source>
        <strain evidence="1 2">5a2</strain>
    </source>
</reference>
<accession>B3EU17</accession>
<proteinExistence type="predicted"/>
<keyword evidence="2" id="KW-1185">Reference proteome</keyword>
<name>B3EU17_AMOA5</name>
<dbReference type="KEGG" id="aas:Aasi_1428"/>
<dbReference type="HOGENOM" id="CLU_1840916_0_0_10"/>
<evidence type="ECO:0000313" key="2">
    <source>
        <dbReference type="Proteomes" id="UP000001227"/>
    </source>
</evidence>
<dbReference type="EMBL" id="CP001102">
    <property type="protein sequence ID" value="ACE06719.1"/>
    <property type="molecule type" value="Genomic_DNA"/>
</dbReference>
<protein>
    <submittedName>
        <fullName evidence="1">Uncharacterized protein</fullName>
    </submittedName>
</protein>
<dbReference type="AlphaFoldDB" id="B3EU17"/>
<dbReference type="Proteomes" id="UP000001227">
    <property type="component" value="Chromosome"/>
</dbReference>
<evidence type="ECO:0000313" key="1">
    <source>
        <dbReference type="EMBL" id="ACE06719.1"/>
    </source>
</evidence>